<dbReference type="SMART" id="SM00345">
    <property type="entry name" value="HTH_GNTR"/>
    <property type="match status" value="1"/>
</dbReference>
<dbReference type="PANTHER" id="PTHR30445">
    <property type="entry name" value="K(+)_H(+) ANTIPORTER SUBUNIT KHTT"/>
    <property type="match status" value="1"/>
</dbReference>
<evidence type="ECO:0000256" key="1">
    <source>
        <dbReference type="ARBA" id="ARBA00023015"/>
    </source>
</evidence>
<dbReference type="GO" id="GO:0006813">
    <property type="term" value="P:potassium ion transport"/>
    <property type="evidence" value="ECO:0007669"/>
    <property type="project" value="InterPro"/>
</dbReference>
<evidence type="ECO:0000259" key="6">
    <source>
        <dbReference type="PROSITE" id="PS51202"/>
    </source>
</evidence>
<protein>
    <submittedName>
        <fullName evidence="7">GntR family transcriptional regulator</fullName>
    </submittedName>
</protein>
<dbReference type="PROSITE" id="PS50949">
    <property type="entry name" value="HTH_GNTR"/>
    <property type="match status" value="1"/>
</dbReference>
<dbReference type="HOGENOM" id="CLU_112362_0_0_9"/>
<evidence type="ECO:0000256" key="4">
    <source>
        <dbReference type="SAM" id="Coils"/>
    </source>
</evidence>
<evidence type="ECO:0000256" key="2">
    <source>
        <dbReference type="ARBA" id="ARBA00023125"/>
    </source>
</evidence>
<gene>
    <name evidence="7" type="ORF">CBO05C_1333</name>
</gene>
<dbReference type="InterPro" id="IPR036721">
    <property type="entry name" value="RCK_C_sf"/>
</dbReference>
<keyword evidence="3" id="KW-0804">Transcription</keyword>
<keyword evidence="1" id="KW-0805">Transcription regulation</keyword>
<feature type="domain" description="HTH gntR-type" evidence="5">
    <location>
        <begin position="6"/>
        <end position="74"/>
    </location>
</feature>
<dbReference type="GO" id="GO:0008324">
    <property type="term" value="F:monoatomic cation transmembrane transporter activity"/>
    <property type="evidence" value="ECO:0007669"/>
    <property type="project" value="InterPro"/>
</dbReference>
<dbReference type="RefSeq" id="WP_030034276.1">
    <property type="nucleotide sequence ID" value="NZ_DF384213.1"/>
</dbReference>
<dbReference type="EMBL" id="DF384213">
    <property type="protein sequence ID" value="GAE01643.1"/>
    <property type="molecule type" value="Genomic_DNA"/>
</dbReference>
<keyword evidence="2" id="KW-0238">DNA-binding</keyword>
<dbReference type="AlphaFoldDB" id="A0A0S6U1C6"/>
<dbReference type="InterPro" id="IPR050144">
    <property type="entry name" value="AAE_transporter"/>
</dbReference>
<feature type="domain" description="RCK C-terminal" evidence="6">
    <location>
        <begin position="120"/>
        <end position="205"/>
    </location>
</feature>
<sequence>MENTDTPKYMKIAIDIAQKIYNNEFKVGEKVRGRSTLSSKYNVSPETIRRAVSLLKDMQVVEVTEKSGIYIKSVENAYLFIHRFNAKNNVKELRQRIKSLQKEKNKIEKEIDKYMDLILENSVQFENINLEDAYEIVIYSNSYIVNKTISDTEFWKHTNGTIISVKRKDKMYISPGPYFRFEAGDIVRIICSEYDLNRAKNYIQQGIN</sequence>
<evidence type="ECO:0000256" key="3">
    <source>
        <dbReference type="ARBA" id="ARBA00023163"/>
    </source>
</evidence>
<dbReference type="Gene3D" id="3.30.70.1450">
    <property type="entry name" value="Regulator of K+ conductance, C-terminal domain"/>
    <property type="match status" value="1"/>
</dbReference>
<dbReference type="Pfam" id="PF00392">
    <property type="entry name" value="GntR"/>
    <property type="match status" value="1"/>
</dbReference>
<feature type="coiled-coil region" evidence="4">
    <location>
        <begin position="83"/>
        <end position="120"/>
    </location>
</feature>
<dbReference type="PANTHER" id="PTHR30445:SF8">
    <property type="entry name" value="K(+)_H(+) ANTIPORTER SUBUNIT KHTT"/>
    <property type="match status" value="1"/>
</dbReference>
<keyword evidence="4" id="KW-0175">Coiled coil</keyword>
<organism evidence="7">
    <name type="scientific">Clostridium botulinum B str. Osaka05</name>
    <dbReference type="NCBI Taxonomy" id="1407017"/>
    <lineage>
        <taxon>Bacteria</taxon>
        <taxon>Bacillati</taxon>
        <taxon>Bacillota</taxon>
        <taxon>Clostridia</taxon>
        <taxon>Eubacteriales</taxon>
        <taxon>Clostridiaceae</taxon>
        <taxon>Clostridium</taxon>
    </lineage>
</organism>
<name>A0A0S6U1C6_CLOBO</name>
<dbReference type="GO" id="GO:0003677">
    <property type="term" value="F:DNA binding"/>
    <property type="evidence" value="ECO:0007669"/>
    <property type="project" value="UniProtKB-KW"/>
</dbReference>
<dbReference type="InterPro" id="IPR000524">
    <property type="entry name" value="Tscrpt_reg_HTH_GntR"/>
</dbReference>
<dbReference type="GO" id="GO:0003700">
    <property type="term" value="F:DNA-binding transcription factor activity"/>
    <property type="evidence" value="ECO:0007669"/>
    <property type="project" value="InterPro"/>
</dbReference>
<dbReference type="Gene3D" id="1.10.10.10">
    <property type="entry name" value="Winged helix-like DNA-binding domain superfamily/Winged helix DNA-binding domain"/>
    <property type="match status" value="1"/>
</dbReference>
<dbReference type="SUPFAM" id="SSF116726">
    <property type="entry name" value="TrkA C-terminal domain-like"/>
    <property type="match status" value="1"/>
</dbReference>
<dbReference type="InterPro" id="IPR006037">
    <property type="entry name" value="RCK_C"/>
</dbReference>
<dbReference type="InterPro" id="IPR036388">
    <property type="entry name" value="WH-like_DNA-bd_sf"/>
</dbReference>
<dbReference type="Proteomes" id="UP000054164">
    <property type="component" value="Unassembled WGS sequence"/>
</dbReference>
<dbReference type="PROSITE" id="PS51202">
    <property type="entry name" value="RCK_C"/>
    <property type="match status" value="1"/>
</dbReference>
<dbReference type="SUPFAM" id="SSF46785">
    <property type="entry name" value="Winged helix' DNA-binding domain"/>
    <property type="match status" value="1"/>
</dbReference>
<reference evidence="7" key="1">
    <citation type="submission" date="2013-10" db="EMBL/GenBank/DDBJ databases">
        <title>Draft genome sequence of Clostridium botulinum type B strain Osaka05.</title>
        <authorList>
            <person name="Sakaguchi Y."/>
            <person name="Hosomi K."/>
            <person name="Uchiyama J."/>
            <person name="Ogura Y."/>
            <person name="Sakaguchi M."/>
            <person name="Kohda T."/>
            <person name="Mukamoto M."/>
            <person name="Misawa N."/>
            <person name="Matsuzaki S."/>
            <person name="Hayashi T."/>
            <person name="Kozaki S."/>
        </authorList>
    </citation>
    <scope>NUCLEOTIDE SEQUENCE</scope>
    <source>
        <strain evidence="7">Osaka05</strain>
    </source>
</reference>
<accession>A0A0S6U1C6</accession>
<evidence type="ECO:0000313" key="7">
    <source>
        <dbReference type="EMBL" id="GAE01643.1"/>
    </source>
</evidence>
<evidence type="ECO:0000259" key="5">
    <source>
        <dbReference type="PROSITE" id="PS50949"/>
    </source>
</evidence>
<dbReference type="InterPro" id="IPR036390">
    <property type="entry name" value="WH_DNA-bd_sf"/>
</dbReference>
<proteinExistence type="predicted"/>
<dbReference type="Pfam" id="PF02080">
    <property type="entry name" value="TrkA_C"/>
    <property type="match status" value="1"/>
</dbReference>